<feature type="transmembrane region" description="Helical" evidence="1">
    <location>
        <begin position="24"/>
        <end position="43"/>
    </location>
</feature>
<keyword evidence="1" id="KW-0812">Transmembrane</keyword>
<proteinExistence type="predicted"/>
<reference evidence="2 3" key="1">
    <citation type="journal article" date="2011" name="Science">
        <title>Comparative functional genomics of the fission yeasts.</title>
        <authorList>
            <person name="Rhind N."/>
            <person name="Chen Z."/>
            <person name="Yassour M."/>
            <person name="Thompson D.A."/>
            <person name="Haas B.J."/>
            <person name="Habib N."/>
            <person name="Wapinski I."/>
            <person name="Roy S."/>
            <person name="Lin M.F."/>
            <person name="Heiman D.I."/>
            <person name="Young S.K."/>
            <person name="Furuya K."/>
            <person name="Guo Y."/>
            <person name="Pidoux A."/>
            <person name="Chen H.M."/>
            <person name="Robbertse B."/>
            <person name="Goldberg J.M."/>
            <person name="Aoki K."/>
            <person name="Bayne E.H."/>
            <person name="Berlin A.M."/>
            <person name="Desjardins C.A."/>
            <person name="Dobbs E."/>
            <person name="Dukaj L."/>
            <person name="Fan L."/>
            <person name="FitzGerald M.G."/>
            <person name="French C."/>
            <person name="Gujja S."/>
            <person name="Hansen K."/>
            <person name="Keifenheim D."/>
            <person name="Levin J.Z."/>
            <person name="Mosher R.A."/>
            <person name="Mueller C.A."/>
            <person name="Pfiffner J."/>
            <person name="Priest M."/>
            <person name="Russ C."/>
            <person name="Smialowska A."/>
            <person name="Swoboda P."/>
            <person name="Sykes S.M."/>
            <person name="Vaughn M."/>
            <person name="Vengrova S."/>
            <person name="Yoder R."/>
            <person name="Zeng Q."/>
            <person name="Allshire R."/>
            <person name="Baulcombe D."/>
            <person name="Birren B.W."/>
            <person name="Brown W."/>
            <person name="Ekwall K."/>
            <person name="Kellis M."/>
            <person name="Leatherwood J."/>
            <person name="Levin H."/>
            <person name="Margalit H."/>
            <person name="Martienssen R."/>
            <person name="Nieduszynski C.A."/>
            <person name="Spatafora J.W."/>
            <person name="Friedman N."/>
            <person name="Dalgaard J.Z."/>
            <person name="Baumann P."/>
            <person name="Niki H."/>
            <person name="Regev A."/>
            <person name="Nusbaum C."/>
        </authorList>
    </citation>
    <scope>NUCLEOTIDE SEQUENCE [LARGE SCALE GENOMIC DNA]</scope>
    <source>
        <strain evidence="3">yFS286</strain>
    </source>
</reference>
<dbReference type="HOGENOM" id="CLU_3020089_0_0_1"/>
<keyword evidence="1" id="KW-1133">Transmembrane helix</keyword>
<dbReference type="VEuPathDB" id="FungiDB:SOCG_02779"/>
<evidence type="ECO:0000256" key="1">
    <source>
        <dbReference type="SAM" id="Phobius"/>
    </source>
</evidence>
<dbReference type="RefSeq" id="XP_013016723.1">
    <property type="nucleotide sequence ID" value="XM_013161269.1"/>
</dbReference>
<feature type="non-terminal residue" evidence="2">
    <location>
        <position position="1"/>
    </location>
</feature>
<dbReference type="Proteomes" id="UP000016088">
    <property type="component" value="Unassembled WGS sequence"/>
</dbReference>
<name>S9Q1G0_SCHOY</name>
<protein>
    <submittedName>
        <fullName evidence="2">Uncharacterized protein</fullName>
    </submittedName>
</protein>
<organism evidence="2 3">
    <name type="scientific">Schizosaccharomyces octosporus (strain yFS286)</name>
    <name type="common">Fission yeast</name>
    <name type="synonym">Octosporomyces octosporus</name>
    <dbReference type="NCBI Taxonomy" id="483514"/>
    <lineage>
        <taxon>Eukaryota</taxon>
        <taxon>Fungi</taxon>
        <taxon>Dikarya</taxon>
        <taxon>Ascomycota</taxon>
        <taxon>Taphrinomycotina</taxon>
        <taxon>Schizosaccharomycetes</taxon>
        <taxon>Schizosaccharomycetales</taxon>
        <taxon>Schizosaccharomycetaceae</taxon>
        <taxon>Schizosaccharomyces</taxon>
    </lineage>
</organism>
<dbReference type="AlphaFoldDB" id="S9Q1G0"/>
<evidence type="ECO:0000313" key="3">
    <source>
        <dbReference type="Proteomes" id="UP000016088"/>
    </source>
</evidence>
<keyword evidence="3" id="KW-1185">Reference proteome</keyword>
<gene>
    <name evidence="2" type="ORF">SOCG_02779</name>
</gene>
<keyword evidence="1" id="KW-0472">Membrane</keyword>
<dbReference type="GeneID" id="25031753"/>
<dbReference type="EMBL" id="KE503206">
    <property type="protein sequence ID" value="EPX73558.1"/>
    <property type="molecule type" value="Genomic_DNA"/>
</dbReference>
<sequence length="56" mass="6530">IFLPAKIGRIPEARRRHESEARQLITCYIFSVVIDFFFSYMYLVPFIRESMAGSVG</sequence>
<evidence type="ECO:0000313" key="2">
    <source>
        <dbReference type="EMBL" id="EPX73558.1"/>
    </source>
</evidence>
<accession>S9Q1G0</accession>